<protein>
    <recommendedName>
        <fullName evidence="6">NAC domain-containing protein</fullName>
    </recommendedName>
</protein>
<dbReference type="AlphaFoldDB" id="A0A0E0K7N6"/>
<keyword evidence="5" id="KW-0539">Nucleus</keyword>
<keyword evidence="4" id="KW-0804">Transcription</keyword>
<dbReference type="PANTHER" id="PTHR31744">
    <property type="entry name" value="PROTEIN CUP-SHAPED COTYLEDON 2-RELATED"/>
    <property type="match status" value="1"/>
</dbReference>
<evidence type="ECO:0000256" key="4">
    <source>
        <dbReference type="ARBA" id="ARBA00023163"/>
    </source>
</evidence>
<keyword evidence="3" id="KW-0238">DNA-binding</keyword>
<dbReference type="InterPro" id="IPR003441">
    <property type="entry name" value="NAC-dom"/>
</dbReference>
<feature type="domain" description="NAC" evidence="6">
    <location>
        <begin position="21"/>
        <end position="175"/>
    </location>
</feature>
<dbReference type="Gene3D" id="2.170.150.80">
    <property type="entry name" value="NAC domain"/>
    <property type="match status" value="1"/>
</dbReference>
<proteinExistence type="predicted"/>
<accession>A0A0E0K7N6</accession>
<name>A0A0E0K7N6_ORYPU</name>
<reference evidence="7" key="2">
    <citation type="submission" date="2018-05" db="EMBL/GenBank/DDBJ databases">
        <title>OpunRS2 (Oryza punctata Reference Sequence Version 2).</title>
        <authorList>
            <person name="Zhang J."/>
            <person name="Kudrna D."/>
            <person name="Lee S."/>
            <person name="Talag J."/>
            <person name="Welchert J."/>
            <person name="Wing R.A."/>
        </authorList>
    </citation>
    <scope>NUCLEOTIDE SEQUENCE [LARGE SCALE GENOMIC DNA]</scope>
</reference>
<evidence type="ECO:0000256" key="5">
    <source>
        <dbReference type="ARBA" id="ARBA00023242"/>
    </source>
</evidence>
<dbReference type="GO" id="GO:0006355">
    <property type="term" value="P:regulation of DNA-templated transcription"/>
    <property type="evidence" value="ECO:0007669"/>
    <property type="project" value="InterPro"/>
</dbReference>
<dbReference type="GO" id="GO:0005634">
    <property type="term" value="C:nucleus"/>
    <property type="evidence" value="ECO:0007669"/>
    <property type="project" value="UniProtKB-SubCell"/>
</dbReference>
<dbReference type="PANTHER" id="PTHR31744:SF96">
    <property type="entry name" value="NAC DOMAIN-CONTAINING PROTEIN 21_22"/>
    <property type="match status" value="1"/>
</dbReference>
<dbReference type="InterPro" id="IPR036093">
    <property type="entry name" value="NAC_dom_sf"/>
</dbReference>
<keyword evidence="2" id="KW-0805">Transcription regulation</keyword>
<dbReference type="HOGENOM" id="CLU_035664_5_3_1"/>
<dbReference type="OMA" id="TTACGWE"/>
<organism evidence="7">
    <name type="scientific">Oryza punctata</name>
    <name type="common">Red rice</name>
    <dbReference type="NCBI Taxonomy" id="4537"/>
    <lineage>
        <taxon>Eukaryota</taxon>
        <taxon>Viridiplantae</taxon>
        <taxon>Streptophyta</taxon>
        <taxon>Embryophyta</taxon>
        <taxon>Tracheophyta</taxon>
        <taxon>Spermatophyta</taxon>
        <taxon>Magnoliopsida</taxon>
        <taxon>Liliopsida</taxon>
        <taxon>Poales</taxon>
        <taxon>Poaceae</taxon>
        <taxon>BOP clade</taxon>
        <taxon>Oryzoideae</taxon>
        <taxon>Oryzeae</taxon>
        <taxon>Oryzinae</taxon>
        <taxon>Oryza</taxon>
    </lineage>
</organism>
<dbReference type="EnsemblPlants" id="OPUNC03G00610.1">
    <property type="protein sequence ID" value="OPUNC03G00610.1"/>
    <property type="gene ID" value="OPUNC03G00610"/>
</dbReference>
<dbReference type="Gramene" id="OPUNC03G00610.1">
    <property type="protein sequence ID" value="OPUNC03G00610.1"/>
    <property type="gene ID" value="OPUNC03G00610"/>
</dbReference>
<sequence>MDGLSDDNMMGGEMRAIESRLPPGFRFHPSDEELVCYYLRNKQQLQTAATTMLVEVDLHACEPWDLPEVAKVGADEWYFFSLRERKYATGWRRNRASKQGYWKATGKDKAILQLDKPAMAGARKTLVFYSGRAPNGHKTAWVMHEFRLLHHPNPNIQKMQQEGEDDWVLCRVFRKGNNNNGQASQAVGIVNATSTTPRPSSSSSVPTTTARHLHGLESLISSPAPTIVSDQDRFSIQLHHQHSEHFFLDEQQQEQLDLSVLQAPTSLEFEQAPGDGGMEIIAEMESFETTCAALQDASDYYMQLY</sequence>
<comment type="subcellular location">
    <subcellularLocation>
        <location evidence="1">Nucleus</location>
    </subcellularLocation>
</comment>
<reference evidence="7" key="1">
    <citation type="submission" date="2015-04" db="UniProtKB">
        <authorList>
            <consortium name="EnsemblPlants"/>
        </authorList>
    </citation>
    <scope>IDENTIFICATION</scope>
</reference>
<evidence type="ECO:0000256" key="2">
    <source>
        <dbReference type="ARBA" id="ARBA00023015"/>
    </source>
</evidence>
<dbReference type="eggNOG" id="ENOG502QWSH">
    <property type="taxonomic scope" value="Eukaryota"/>
</dbReference>
<dbReference type="Pfam" id="PF02365">
    <property type="entry name" value="NAM"/>
    <property type="match status" value="1"/>
</dbReference>
<evidence type="ECO:0000313" key="8">
    <source>
        <dbReference type="Proteomes" id="UP000026962"/>
    </source>
</evidence>
<evidence type="ECO:0000256" key="1">
    <source>
        <dbReference type="ARBA" id="ARBA00004123"/>
    </source>
</evidence>
<dbReference type="PROSITE" id="PS51005">
    <property type="entry name" value="NAC"/>
    <property type="match status" value="1"/>
</dbReference>
<dbReference type="STRING" id="4537.A0A0E0K7N6"/>
<dbReference type="GO" id="GO:0003677">
    <property type="term" value="F:DNA binding"/>
    <property type="evidence" value="ECO:0007669"/>
    <property type="project" value="UniProtKB-KW"/>
</dbReference>
<keyword evidence="8" id="KW-1185">Reference proteome</keyword>
<evidence type="ECO:0000259" key="6">
    <source>
        <dbReference type="PROSITE" id="PS51005"/>
    </source>
</evidence>
<dbReference type="SUPFAM" id="SSF101941">
    <property type="entry name" value="NAC domain"/>
    <property type="match status" value="1"/>
</dbReference>
<dbReference type="Proteomes" id="UP000026962">
    <property type="component" value="Chromosome 3"/>
</dbReference>
<evidence type="ECO:0000256" key="3">
    <source>
        <dbReference type="ARBA" id="ARBA00023125"/>
    </source>
</evidence>
<evidence type="ECO:0000313" key="7">
    <source>
        <dbReference type="EnsemblPlants" id="OPUNC03G00610.1"/>
    </source>
</evidence>